<comment type="caution">
    <text evidence="2">The sequence shown here is derived from an EMBL/GenBank/DDBJ whole genome shotgun (WGS) entry which is preliminary data.</text>
</comment>
<accession>A0A396J0D4</accession>
<dbReference type="Proteomes" id="UP000265566">
    <property type="component" value="Chromosome 3"/>
</dbReference>
<protein>
    <recommendedName>
        <fullName evidence="3">Transmembrane protein</fullName>
    </recommendedName>
</protein>
<feature type="signal peptide" evidence="1">
    <location>
        <begin position="1"/>
        <end position="28"/>
    </location>
</feature>
<dbReference type="OrthoDB" id="1413674at2759"/>
<proteinExistence type="predicted"/>
<name>A0A396J0D4_MEDTR</name>
<evidence type="ECO:0000256" key="1">
    <source>
        <dbReference type="SAM" id="SignalP"/>
    </source>
</evidence>
<evidence type="ECO:0008006" key="3">
    <source>
        <dbReference type="Google" id="ProtNLM"/>
    </source>
</evidence>
<sequence length="139" mass="15367">MSPSMFFSPKIIVVMFVLAMITCVPAKASTIEHCLRLKLNPPPPAPRAALGHGTKFDLNRVVCKDAFRAVGHSVRVTGKLPWSYLGALCNVFGDNDQKIEHYIKGAFRVNDFIKLIDGRSCAIVRKKLHPKSPSSLPRP</sequence>
<evidence type="ECO:0000313" key="2">
    <source>
        <dbReference type="EMBL" id="RHN68687.1"/>
    </source>
</evidence>
<organism evidence="2">
    <name type="scientific">Medicago truncatula</name>
    <name type="common">Barrel medic</name>
    <name type="synonym">Medicago tribuloides</name>
    <dbReference type="NCBI Taxonomy" id="3880"/>
    <lineage>
        <taxon>Eukaryota</taxon>
        <taxon>Viridiplantae</taxon>
        <taxon>Streptophyta</taxon>
        <taxon>Embryophyta</taxon>
        <taxon>Tracheophyta</taxon>
        <taxon>Spermatophyta</taxon>
        <taxon>Magnoliopsida</taxon>
        <taxon>eudicotyledons</taxon>
        <taxon>Gunneridae</taxon>
        <taxon>Pentapetalae</taxon>
        <taxon>rosids</taxon>
        <taxon>fabids</taxon>
        <taxon>Fabales</taxon>
        <taxon>Fabaceae</taxon>
        <taxon>Papilionoideae</taxon>
        <taxon>50 kb inversion clade</taxon>
        <taxon>NPAAA clade</taxon>
        <taxon>Hologalegina</taxon>
        <taxon>IRL clade</taxon>
        <taxon>Trifolieae</taxon>
        <taxon>Medicago</taxon>
    </lineage>
</organism>
<feature type="chain" id="PRO_5017373845" description="Transmembrane protein" evidence="1">
    <location>
        <begin position="29"/>
        <end position="139"/>
    </location>
</feature>
<dbReference type="EMBL" id="PSQE01000003">
    <property type="protein sequence ID" value="RHN68687.1"/>
    <property type="molecule type" value="Genomic_DNA"/>
</dbReference>
<dbReference type="Gramene" id="rna17071">
    <property type="protein sequence ID" value="RHN68687.1"/>
    <property type="gene ID" value="gene17071"/>
</dbReference>
<gene>
    <name evidence="2" type="ORF">MtrunA17_Chr3g0116581</name>
</gene>
<keyword evidence="1" id="KW-0732">Signal</keyword>
<dbReference type="AlphaFoldDB" id="A0A396J0D4"/>
<reference evidence="2" key="1">
    <citation type="journal article" date="2018" name="Nat. Plants">
        <title>Whole-genome landscape of Medicago truncatula symbiotic genes.</title>
        <authorList>
            <person name="Pecrix Y."/>
            <person name="Gamas P."/>
            <person name="Carrere S."/>
        </authorList>
    </citation>
    <scope>NUCLEOTIDE SEQUENCE</scope>
    <source>
        <tissue evidence="2">Leaves</tissue>
    </source>
</reference>